<evidence type="ECO:0000256" key="1">
    <source>
        <dbReference type="ARBA" id="ARBA00000826"/>
    </source>
</evidence>
<dbReference type="STRING" id="1280514.AXFE_12500"/>
<evidence type="ECO:0000256" key="5">
    <source>
        <dbReference type="ARBA" id="ARBA00022676"/>
    </source>
</evidence>
<dbReference type="HAMAP" id="MF_00685">
    <property type="entry name" value="GlgB"/>
    <property type="match status" value="1"/>
</dbReference>
<dbReference type="NCBIfam" id="NF003811">
    <property type="entry name" value="PRK05402.1"/>
    <property type="match status" value="1"/>
</dbReference>
<dbReference type="SUPFAM" id="SSF81296">
    <property type="entry name" value="E set domains"/>
    <property type="match status" value="1"/>
</dbReference>
<dbReference type="PANTHER" id="PTHR43651:SF3">
    <property type="entry name" value="1,4-ALPHA-GLUCAN-BRANCHING ENZYME"/>
    <property type="match status" value="1"/>
</dbReference>
<comment type="function">
    <text evidence="9">Catalyzes the formation of the alpha-1,6-glucosidic linkages in glycogen by scission of a 1,4-alpha-linked oligosaccharide from growing alpha-1,4-glucan chains and the subsequent attachment of the oligosaccharide to the alpha-1,6 position.</text>
</comment>
<dbReference type="CDD" id="cd02855">
    <property type="entry name" value="E_set_GBE_prok_N"/>
    <property type="match status" value="1"/>
</dbReference>
<keyword evidence="5 9" id="KW-0328">Glycosyltransferase</keyword>
<evidence type="ECO:0000256" key="3">
    <source>
        <dbReference type="ARBA" id="ARBA00009000"/>
    </source>
</evidence>
<dbReference type="InterPro" id="IPR013783">
    <property type="entry name" value="Ig-like_fold"/>
</dbReference>
<evidence type="ECO:0000256" key="4">
    <source>
        <dbReference type="ARBA" id="ARBA00022600"/>
    </source>
</evidence>
<dbReference type="Gene3D" id="2.60.40.10">
    <property type="entry name" value="Immunoglobulins"/>
    <property type="match status" value="1"/>
</dbReference>
<evidence type="ECO:0000313" key="12">
    <source>
        <dbReference type="EMBL" id="KJF17865.1"/>
    </source>
</evidence>
<dbReference type="InterPro" id="IPR006047">
    <property type="entry name" value="GH13_cat_dom"/>
</dbReference>
<evidence type="ECO:0000256" key="6">
    <source>
        <dbReference type="ARBA" id="ARBA00022679"/>
    </source>
</evidence>
<keyword evidence="7 9" id="KW-0320">Glycogen biosynthesis</keyword>
<dbReference type="GO" id="GO:0005829">
    <property type="term" value="C:cytosol"/>
    <property type="evidence" value="ECO:0007669"/>
    <property type="project" value="TreeGrafter"/>
</dbReference>
<keyword evidence="4 9" id="KW-0321">Glycogen metabolism</keyword>
<dbReference type="SMART" id="SM00642">
    <property type="entry name" value="Aamy"/>
    <property type="match status" value="1"/>
</dbReference>
<dbReference type="GO" id="GO:0003844">
    <property type="term" value="F:1,4-alpha-glucan branching enzyme activity"/>
    <property type="evidence" value="ECO:0007669"/>
    <property type="project" value="UniProtKB-UniRule"/>
</dbReference>
<evidence type="ECO:0000259" key="11">
    <source>
        <dbReference type="SMART" id="SM00642"/>
    </source>
</evidence>
<comment type="caution">
    <text evidence="12">The sequence shown here is derived from an EMBL/GenBank/DDBJ whole genome shotgun (WGS) entry which is preliminary data.</text>
</comment>
<dbReference type="InterPro" id="IPR006407">
    <property type="entry name" value="GlgB"/>
</dbReference>
<dbReference type="UniPathway" id="UPA00164"/>
<comment type="subunit">
    <text evidence="9">Monomer.</text>
</comment>
<comment type="catalytic activity">
    <reaction evidence="1 9">
        <text>Transfers a segment of a (1-&gt;4)-alpha-D-glucan chain to a primary hydroxy group in a similar glucan chain.</text>
        <dbReference type="EC" id="2.4.1.18"/>
    </reaction>
</comment>
<dbReference type="Pfam" id="PF02806">
    <property type="entry name" value="Alpha-amylase_C"/>
    <property type="match status" value="1"/>
</dbReference>
<proteinExistence type="inferred from homology"/>
<sequence>MAELTFMGELDLFLFGHGRHNRIFDHLGSRVGTMDGSFGTRFALWAPHAKSVAVFGDMNFWDPSTAYYLNPEGDSGIWQGFMVGVGPGQRYKYRIETQWGGVVERVDPYARQSAEPPSSGSVIPYDSNYDFQDDGWMSTRPTYLGDKAISIYELHLGSIARDPSDPSRHLTFRELADFLLPHIIETGFTHVELMPINEHPFYGSWGYQTTSLYAPTTRFGTQDELREFIDRFHQAGIGVIADWVPAHFPRDEFALANFDGYSLYEKDDPKMASHGDWGTLVFDYSKPQVRNFLLGSALYLIEEFHLDGLRVDAVASMLYLDYSRNDYTPNIFGGNEDLDAIEFLKYFNEMVHQIGATTIAEESTAFAKVSKPTYDGGLGFGFKWNMGWMHDTLAYLRRDPMYRSYHHGEITFGLHYAFSENFVLPLSHDEVVHGKGSLYSKFAGDQETKVATIRALYGWMWAHPGKKMLFMGDEFGQISEWAHDQSLDWHLLDNPVHKGIATLVSDLNRIYKSHPELYQGDSNPASFSWIRANDADKNLFITARFSLSGTLICVANFSGWRYDSIAIGLPEAGEYEVILNTDATKYQGRGVENPRKIVSRPNECDGFSDSTSISVGANSVVWLYLKK</sequence>
<dbReference type="Proteomes" id="UP000032360">
    <property type="component" value="Unassembled WGS sequence"/>
</dbReference>
<evidence type="ECO:0000256" key="2">
    <source>
        <dbReference type="ARBA" id="ARBA00004964"/>
    </source>
</evidence>
<dbReference type="EC" id="2.4.1.18" evidence="9"/>
<dbReference type="CDD" id="cd11322">
    <property type="entry name" value="AmyAc_Glg_BE"/>
    <property type="match status" value="1"/>
</dbReference>
<dbReference type="FunFam" id="3.20.20.80:FF:000003">
    <property type="entry name" value="1,4-alpha-glucan branching enzyme GlgB"/>
    <property type="match status" value="1"/>
</dbReference>
<dbReference type="InterPro" id="IPR014756">
    <property type="entry name" value="Ig_E-set"/>
</dbReference>
<dbReference type="Gene3D" id="3.20.20.80">
    <property type="entry name" value="Glycosidases"/>
    <property type="match status" value="1"/>
</dbReference>
<dbReference type="Pfam" id="PF02922">
    <property type="entry name" value="CBM_48"/>
    <property type="match status" value="1"/>
</dbReference>
<dbReference type="SUPFAM" id="SSF51445">
    <property type="entry name" value="(Trans)glycosidases"/>
    <property type="match status" value="1"/>
</dbReference>
<gene>
    <name evidence="9 12" type="primary">glgB</name>
    <name evidence="12" type="ORF">AXFE_12500</name>
</gene>
<dbReference type="Gene3D" id="2.60.40.1180">
    <property type="entry name" value="Golgi alpha-mannosidase II"/>
    <property type="match status" value="1"/>
</dbReference>
<dbReference type="GO" id="GO:0043169">
    <property type="term" value="F:cation binding"/>
    <property type="evidence" value="ECO:0007669"/>
    <property type="project" value="InterPro"/>
</dbReference>
<feature type="active site" description="Nucleophile" evidence="9 10">
    <location>
        <position position="312"/>
    </location>
</feature>
<dbReference type="NCBIfam" id="TIGR01515">
    <property type="entry name" value="branching_enzym"/>
    <property type="match status" value="1"/>
</dbReference>
<dbReference type="Pfam" id="PF00128">
    <property type="entry name" value="Alpha-amylase"/>
    <property type="match status" value="1"/>
</dbReference>
<name>A0A0D8HIU2_9ACTN</name>
<protein>
    <recommendedName>
        <fullName evidence="9">1,4-alpha-glucan branching enzyme GlgB</fullName>
        <ecNumber evidence="9">2.4.1.18</ecNumber>
    </recommendedName>
    <alternativeName>
        <fullName evidence="9">1,4-alpha-D-glucan:1,4-alpha-D-glucan 6-glucosyl-transferase</fullName>
    </alternativeName>
    <alternativeName>
        <fullName evidence="9">Alpha-(1-&gt;4)-glucan branching enzyme</fullName>
    </alternativeName>
    <alternativeName>
        <fullName evidence="9">Glycogen branching enzyme</fullName>
        <shortName evidence="9">BE</shortName>
    </alternativeName>
</protein>
<keyword evidence="6 9" id="KW-0808">Transferase</keyword>
<dbReference type="InterPro" id="IPR004193">
    <property type="entry name" value="Glyco_hydro_13_N"/>
</dbReference>
<dbReference type="AlphaFoldDB" id="A0A0D8HIU2"/>
<dbReference type="InterPro" id="IPR013780">
    <property type="entry name" value="Glyco_hydro_b"/>
</dbReference>
<dbReference type="RefSeq" id="WP_052605011.1">
    <property type="nucleotide sequence ID" value="NZ_JXYS01000028.1"/>
</dbReference>
<dbReference type="InterPro" id="IPR006048">
    <property type="entry name" value="A-amylase/branching_C"/>
</dbReference>
<dbReference type="GO" id="GO:0005978">
    <property type="term" value="P:glycogen biosynthetic process"/>
    <property type="evidence" value="ECO:0007669"/>
    <property type="project" value="UniProtKB-UniRule"/>
</dbReference>
<feature type="domain" description="Glycosyl hydrolase family 13 catalytic" evidence="11">
    <location>
        <begin position="153"/>
        <end position="497"/>
    </location>
</feature>
<keyword evidence="8 9" id="KW-0119">Carbohydrate metabolism</keyword>
<dbReference type="PIRSF" id="PIRSF000463">
    <property type="entry name" value="GlgB"/>
    <property type="match status" value="1"/>
</dbReference>
<dbReference type="InterPro" id="IPR037439">
    <property type="entry name" value="Branching_enzy"/>
</dbReference>
<dbReference type="GO" id="GO:0004553">
    <property type="term" value="F:hydrolase activity, hydrolyzing O-glycosyl compounds"/>
    <property type="evidence" value="ECO:0007669"/>
    <property type="project" value="InterPro"/>
</dbReference>
<comment type="similarity">
    <text evidence="3 9">Belongs to the glycosyl hydrolase 13 family. GlgB subfamily.</text>
</comment>
<dbReference type="EMBL" id="JXYS01000028">
    <property type="protein sequence ID" value="KJF17865.1"/>
    <property type="molecule type" value="Genomic_DNA"/>
</dbReference>
<comment type="pathway">
    <text evidence="2 9">Glycan biosynthesis; glycogen biosynthesis.</text>
</comment>
<dbReference type="PANTHER" id="PTHR43651">
    <property type="entry name" value="1,4-ALPHA-GLUCAN-BRANCHING ENZYME"/>
    <property type="match status" value="1"/>
</dbReference>
<feature type="active site" description="Proton donor" evidence="9 10">
    <location>
        <position position="361"/>
    </location>
</feature>
<accession>A0A0D8HIU2</accession>
<evidence type="ECO:0000256" key="9">
    <source>
        <dbReference type="HAMAP-Rule" id="MF_00685"/>
    </source>
</evidence>
<reference evidence="12 13" key="1">
    <citation type="submission" date="2015-01" db="EMBL/GenBank/DDBJ databases">
        <title>Draft genome of the acidophilic iron oxidizer Acidithrix ferrooxidans strain Py-F3.</title>
        <authorList>
            <person name="Poehlein A."/>
            <person name="Eisen S."/>
            <person name="Schloemann M."/>
            <person name="Johnson B.D."/>
            <person name="Daniel R."/>
            <person name="Muehling M."/>
        </authorList>
    </citation>
    <scope>NUCLEOTIDE SEQUENCE [LARGE SCALE GENOMIC DNA]</scope>
    <source>
        <strain evidence="12 13">Py-F3</strain>
    </source>
</reference>
<dbReference type="PATRIC" id="fig|1280514.3.peg.1630"/>
<evidence type="ECO:0000256" key="10">
    <source>
        <dbReference type="PIRSR" id="PIRSR000463-1"/>
    </source>
</evidence>
<organism evidence="12 13">
    <name type="scientific">Acidithrix ferrooxidans</name>
    <dbReference type="NCBI Taxonomy" id="1280514"/>
    <lineage>
        <taxon>Bacteria</taxon>
        <taxon>Bacillati</taxon>
        <taxon>Actinomycetota</taxon>
        <taxon>Acidimicrobiia</taxon>
        <taxon>Acidimicrobiales</taxon>
        <taxon>Acidimicrobiaceae</taxon>
        <taxon>Acidithrix</taxon>
    </lineage>
</organism>
<evidence type="ECO:0000256" key="7">
    <source>
        <dbReference type="ARBA" id="ARBA00023056"/>
    </source>
</evidence>
<evidence type="ECO:0000313" key="13">
    <source>
        <dbReference type="Proteomes" id="UP000032360"/>
    </source>
</evidence>
<dbReference type="InterPro" id="IPR017853">
    <property type="entry name" value="GH"/>
</dbReference>
<dbReference type="InterPro" id="IPR044143">
    <property type="entry name" value="GlgB_N_E_set_prok"/>
</dbReference>
<keyword evidence="13" id="KW-1185">Reference proteome</keyword>
<evidence type="ECO:0000256" key="8">
    <source>
        <dbReference type="ARBA" id="ARBA00023277"/>
    </source>
</evidence>
<dbReference type="OrthoDB" id="9800174at2"/>
<dbReference type="NCBIfam" id="NF008967">
    <property type="entry name" value="PRK12313.1"/>
    <property type="match status" value="1"/>
</dbReference>
<dbReference type="SUPFAM" id="SSF51011">
    <property type="entry name" value="Glycosyl hydrolase domain"/>
    <property type="match status" value="1"/>
</dbReference>